<reference evidence="1" key="1">
    <citation type="journal article" date="2020" name="Nature">
        <title>Giant virus diversity and host interactions through global metagenomics.</title>
        <authorList>
            <person name="Schulz F."/>
            <person name="Roux S."/>
            <person name="Paez-Espino D."/>
            <person name="Jungbluth S."/>
            <person name="Walsh D.A."/>
            <person name="Denef V.J."/>
            <person name="McMahon K.D."/>
            <person name="Konstantinidis K.T."/>
            <person name="Eloe-Fadrosh E.A."/>
            <person name="Kyrpides N.C."/>
            <person name="Woyke T."/>
        </authorList>
    </citation>
    <scope>NUCLEOTIDE SEQUENCE</scope>
    <source>
        <strain evidence="1">GVMAG-M-3300020192-26</strain>
    </source>
</reference>
<accession>A0A6C0C831</accession>
<proteinExistence type="predicted"/>
<organism evidence="1">
    <name type="scientific">viral metagenome</name>
    <dbReference type="NCBI Taxonomy" id="1070528"/>
    <lineage>
        <taxon>unclassified sequences</taxon>
        <taxon>metagenomes</taxon>
        <taxon>organismal metagenomes</taxon>
    </lineage>
</organism>
<sequence>MALRKQVGKFDPNVICRKNDVYIANASYDTLYMLLCYVINDKLHAIYKKLQKDIRESLIEVVAHMKEICKLLISINDRFGEYKDSQIHEVLKAKSDHPMPFVLTRWKYKYDFHIAIQINRYGAVPAIDIILSTVCFRLIKNKTLITKFDAPTKKAMTIFDKAVQTFETVLKKLQQFHCHNYTDVAKYISPKYRIYQDIFIEINETKRDTGKGYFYNDIRRIHDNSAQSWDLYQPGFWPNDVPMTHRIIIKPFEVPFEIELDLNVPITEIPDKKYDVGVGKINNGNLEVCELQLSRLEINNMIDRNIPPVIILVIADNKLIERYVMVDKDVYNDIKNEKCGLLCVGYTKLSETNIIFEKRLIDKYSYDLIQQQGNNFTVFGMMATDYMTVDNGIVELHKILIDKTTFRSIKKNELFYKFAPMVTSIGGNKFKIVDILAHSTTLANIMYDKYKTVCMKPIISVISAGVYYEYALVKFPIDMHLVNVNIYDPKTLICTNVVLDENTYFKLPPTF</sequence>
<dbReference type="EMBL" id="MN739352">
    <property type="protein sequence ID" value="QHS99914.1"/>
    <property type="molecule type" value="Genomic_DNA"/>
</dbReference>
<evidence type="ECO:0000313" key="1">
    <source>
        <dbReference type="EMBL" id="QHS99914.1"/>
    </source>
</evidence>
<dbReference type="AlphaFoldDB" id="A0A6C0C831"/>
<protein>
    <submittedName>
        <fullName evidence="1">Uncharacterized protein</fullName>
    </submittedName>
</protein>
<name>A0A6C0C831_9ZZZZ</name>